<evidence type="ECO:0000313" key="3">
    <source>
        <dbReference type="Proteomes" id="UP001221898"/>
    </source>
</evidence>
<feature type="region of interest" description="Disordered" evidence="1">
    <location>
        <begin position="1"/>
        <end position="30"/>
    </location>
</feature>
<dbReference type="Proteomes" id="UP001221898">
    <property type="component" value="Unassembled WGS sequence"/>
</dbReference>
<accession>A0AAD7S1H8</accession>
<gene>
    <name evidence="2" type="ORF">AAFF_G00049650</name>
</gene>
<proteinExistence type="predicted"/>
<comment type="caution">
    <text evidence="2">The sequence shown here is derived from an EMBL/GenBank/DDBJ whole genome shotgun (WGS) entry which is preliminary data.</text>
</comment>
<name>A0AAD7S1H8_9TELE</name>
<protein>
    <submittedName>
        <fullName evidence="2">Uncharacterized protein</fullName>
    </submittedName>
</protein>
<evidence type="ECO:0000313" key="2">
    <source>
        <dbReference type="EMBL" id="KAJ8394160.1"/>
    </source>
</evidence>
<evidence type="ECO:0000256" key="1">
    <source>
        <dbReference type="SAM" id="MobiDB-lite"/>
    </source>
</evidence>
<dbReference type="AlphaFoldDB" id="A0AAD7S1H8"/>
<reference evidence="2" key="1">
    <citation type="journal article" date="2023" name="Science">
        <title>Genome structures resolve the early diversification of teleost fishes.</title>
        <authorList>
            <person name="Parey E."/>
            <person name="Louis A."/>
            <person name="Montfort J."/>
            <person name="Bouchez O."/>
            <person name="Roques C."/>
            <person name="Iampietro C."/>
            <person name="Lluch J."/>
            <person name="Castinel A."/>
            <person name="Donnadieu C."/>
            <person name="Desvignes T."/>
            <person name="Floi Bucao C."/>
            <person name="Jouanno E."/>
            <person name="Wen M."/>
            <person name="Mejri S."/>
            <person name="Dirks R."/>
            <person name="Jansen H."/>
            <person name="Henkel C."/>
            <person name="Chen W.J."/>
            <person name="Zahm M."/>
            <person name="Cabau C."/>
            <person name="Klopp C."/>
            <person name="Thompson A.W."/>
            <person name="Robinson-Rechavi M."/>
            <person name="Braasch I."/>
            <person name="Lecointre G."/>
            <person name="Bobe J."/>
            <person name="Postlethwait J.H."/>
            <person name="Berthelot C."/>
            <person name="Roest Crollius H."/>
            <person name="Guiguen Y."/>
        </authorList>
    </citation>
    <scope>NUCLEOTIDE SEQUENCE</scope>
    <source>
        <strain evidence="2">NC1722</strain>
    </source>
</reference>
<keyword evidence="3" id="KW-1185">Reference proteome</keyword>
<dbReference type="EMBL" id="JAINUG010000129">
    <property type="protein sequence ID" value="KAJ8394160.1"/>
    <property type="molecule type" value="Genomic_DNA"/>
</dbReference>
<organism evidence="2 3">
    <name type="scientific">Aldrovandia affinis</name>
    <dbReference type="NCBI Taxonomy" id="143900"/>
    <lineage>
        <taxon>Eukaryota</taxon>
        <taxon>Metazoa</taxon>
        <taxon>Chordata</taxon>
        <taxon>Craniata</taxon>
        <taxon>Vertebrata</taxon>
        <taxon>Euteleostomi</taxon>
        <taxon>Actinopterygii</taxon>
        <taxon>Neopterygii</taxon>
        <taxon>Teleostei</taxon>
        <taxon>Notacanthiformes</taxon>
        <taxon>Halosauridae</taxon>
        <taxon>Aldrovandia</taxon>
    </lineage>
</organism>
<feature type="compositionally biased region" description="Basic and acidic residues" evidence="1">
    <location>
        <begin position="1"/>
        <end position="15"/>
    </location>
</feature>
<sequence>MESRLRTPPQEREMSRSSSQTTSGAGRRCPMEANLEEGWRSTFHTTPRWSCNCHSSEMGLDHRFYTRLQTLSSVPLTSKVPSPCC</sequence>